<organism evidence="1">
    <name type="scientific">Edafosvirus sp</name>
    <dbReference type="NCBI Taxonomy" id="2487765"/>
    <lineage>
        <taxon>Viruses</taxon>
        <taxon>Varidnaviria</taxon>
        <taxon>Bamfordvirae</taxon>
        <taxon>Nucleocytoviricota</taxon>
        <taxon>Megaviricetes</taxon>
        <taxon>Imitervirales</taxon>
        <taxon>Mimiviridae</taxon>
        <taxon>Klosneuvirinae</taxon>
    </lineage>
</organism>
<accession>A0A3G4ZUP2</accession>
<proteinExistence type="predicted"/>
<dbReference type="EMBL" id="MK072085">
    <property type="protein sequence ID" value="AYV78618.1"/>
    <property type="molecule type" value="Genomic_DNA"/>
</dbReference>
<name>A0A3G4ZUP2_9VIRU</name>
<evidence type="ECO:0008006" key="2">
    <source>
        <dbReference type="Google" id="ProtNLM"/>
    </source>
</evidence>
<dbReference type="Pfam" id="PF26128">
    <property type="entry name" value="Gad2"/>
    <property type="match status" value="1"/>
</dbReference>
<gene>
    <name evidence="1" type="ORF">Edafosvirus20_18</name>
</gene>
<protein>
    <recommendedName>
        <fullName evidence="2">Poly A polymerase head domain-containing protein</fullName>
    </recommendedName>
</protein>
<sequence length="527" mass="61633">MTKNTHQNINDILKTDASFRYSGVTEDLFTLDQLRKDSSWHYDSPTLIMPPRYEYDVVKCLRDLKQFNTLFYTKYRLFNSINMDNILVAGGAVRSILLNKHAKDIDLFMYGIKSPGEACKRVELLLTDLYSNIEKIKTGYYVKHLLDNCKKDVSDVNATSGVKKMVKGLKSKKSASATALTDIDASNMTVNDIKTQFKHLYDEYIQPKFDVIYNGNTITLLVDNIKIQIVLRLYNSASEILHGFDLGSSSVGFDGTNVHFTTLSKFCYENMVNIFDGTRRSTTYETRLIKYLEDGFNIILPNLDINKLQTKYFKYEINEVCELPYMIFSYSKIDGNIVHVTKFYNKSATEVVTDYDFYDIGHENRYKLLDYNLKQLLNKSDKYIFSMDLSEDLKVHLNKNKDFTNWHLEFNDGIFKYDYVENLYTGKYNKMKANKIDVKTVREYFNIMTPQELINAVYLSELNKEQRLELLNKIFLEQKQWIKDRMKELVLDTKVKWMISDPMSQLTSSFNPIIEEPSQWYGGYYKG</sequence>
<reference evidence="1" key="1">
    <citation type="submission" date="2018-10" db="EMBL/GenBank/DDBJ databases">
        <title>Hidden diversity of soil giant viruses.</title>
        <authorList>
            <person name="Schulz F."/>
            <person name="Alteio L."/>
            <person name="Goudeau D."/>
            <person name="Ryan E.M."/>
            <person name="Malmstrom R.R."/>
            <person name="Blanchard J."/>
            <person name="Woyke T."/>
        </authorList>
    </citation>
    <scope>NUCLEOTIDE SEQUENCE</scope>
    <source>
        <strain evidence="1">EDV1</strain>
    </source>
</reference>
<evidence type="ECO:0000313" key="1">
    <source>
        <dbReference type="EMBL" id="AYV78618.1"/>
    </source>
</evidence>